<dbReference type="HOGENOM" id="CLU_888759_0_0_1"/>
<evidence type="ECO:0000313" key="1">
    <source>
        <dbReference type="EMBL" id="KIN07097.1"/>
    </source>
</evidence>
<accession>A0A0C3HY23</accession>
<gene>
    <name evidence="1" type="ORF">OIDMADRAFT_22002</name>
</gene>
<evidence type="ECO:0000313" key="2">
    <source>
        <dbReference type="Proteomes" id="UP000054321"/>
    </source>
</evidence>
<dbReference type="EMBL" id="KN832870">
    <property type="protein sequence ID" value="KIN07097.1"/>
    <property type="molecule type" value="Genomic_DNA"/>
</dbReference>
<proteinExistence type="predicted"/>
<reference evidence="2" key="2">
    <citation type="submission" date="2015-01" db="EMBL/GenBank/DDBJ databases">
        <title>Evolutionary Origins and Diversification of the Mycorrhizal Mutualists.</title>
        <authorList>
            <consortium name="DOE Joint Genome Institute"/>
            <consortium name="Mycorrhizal Genomics Consortium"/>
            <person name="Kohler A."/>
            <person name="Kuo A."/>
            <person name="Nagy L.G."/>
            <person name="Floudas D."/>
            <person name="Copeland A."/>
            <person name="Barry K.W."/>
            <person name="Cichocki N."/>
            <person name="Veneault-Fourrey C."/>
            <person name="LaButti K."/>
            <person name="Lindquist E.A."/>
            <person name="Lipzen A."/>
            <person name="Lundell T."/>
            <person name="Morin E."/>
            <person name="Murat C."/>
            <person name="Riley R."/>
            <person name="Ohm R."/>
            <person name="Sun H."/>
            <person name="Tunlid A."/>
            <person name="Henrissat B."/>
            <person name="Grigoriev I.V."/>
            <person name="Hibbett D.S."/>
            <person name="Martin F."/>
        </authorList>
    </citation>
    <scope>NUCLEOTIDE SEQUENCE [LARGE SCALE GENOMIC DNA]</scope>
    <source>
        <strain evidence="2">Zn</strain>
    </source>
</reference>
<dbReference type="InParanoid" id="A0A0C3HY23"/>
<keyword evidence="2" id="KW-1185">Reference proteome</keyword>
<dbReference type="AlphaFoldDB" id="A0A0C3HY23"/>
<dbReference type="Proteomes" id="UP000054321">
    <property type="component" value="Unassembled WGS sequence"/>
</dbReference>
<reference evidence="1 2" key="1">
    <citation type="submission" date="2014-04" db="EMBL/GenBank/DDBJ databases">
        <authorList>
            <consortium name="DOE Joint Genome Institute"/>
            <person name="Kuo A."/>
            <person name="Martino E."/>
            <person name="Perotto S."/>
            <person name="Kohler A."/>
            <person name="Nagy L.G."/>
            <person name="Floudas D."/>
            <person name="Copeland A."/>
            <person name="Barry K.W."/>
            <person name="Cichocki N."/>
            <person name="Veneault-Fourrey C."/>
            <person name="LaButti K."/>
            <person name="Lindquist E.A."/>
            <person name="Lipzen A."/>
            <person name="Lundell T."/>
            <person name="Morin E."/>
            <person name="Murat C."/>
            <person name="Sun H."/>
            <person name="Tunlid A."/>
            <person name="Henrissat B."/>
            <person name="Grigoriev I.V."/>
            <person name="Hibbett D.S."/>
            <person name="Martin F."/>
            <person name="Nordberg H.P."/>
            <person name="Cantor M.N."/>
            <person name="Hua S.X."/>
        </authorList>
    </citation>
    <scope>NUCLEOTIDE SEQUENCE [LARGE SCALE GENOMIC DNA]</scope>
    <source>
        <strain evidence="1 2">Zn</strain>
    </source>
</reference>
<protein>
    <submittedName>
        <fullName evidence="1">Uncharacterized protein</fullName>
    </submittedName>
</protein>
<name>A0A0C3HY23_OIDMZ</name>
<organism evidence="1 2">
    <name type="scientific">Oidiodendron maius (strain Zn)</name>
    <dbReference type="NCBI Taxonomy" id="913774"/>
    <lineage>
        <taxon>Eukaryota</taxon>
        <taxon>Fungi</taxon>
        <taxon>Dikarya</taxon>
        <taxon>Ascomycota</taxon>
        <taxon>Pezizomycotina</taxon>
        <taxon>Leotiomycetes</taxon>
        <taxon>Leotiomycetes incertae sedis</taxon>
        <taxon>Myxotrichaceae</taxon>
        <taxon>Oidiodendron</taxon>
    </lineage>
</organism>
<sequence>MYLHFGHIRVARAIVDSSEYGSSREHLEMAYREETVVLALISAVIDIQPKLDFGRAVIIFESVQAVFFRQELPALQGGPWDGPWAHESLADNMALPELVIALELWSITLHFLLIQEGFYGGDPSLSRRASGLHRYLKRKGPRWLEADLLHLLASNPSMFGLDMEIVSIQDEFLNRLTDEEWSIKGQILIANARLTIYRDRGQAEQMLQAAETIYKNAGCFPGSLWVSSNRLSLTDSPTESAVKSYILLSEKYVHAGMVFNSFDALAAGYMICGIELWPYMESIEEVWMTQASAHQNQLPKDLGFSPYIALPTT</sequence>